<sequence>CLCRKHSVPRLPLSSTNGSNSLASSTASFCCHCFYVQLLPPLRERIVAFSAIDGHLCCCRCYRLQFLLLLLLMFESSTVSDFFFSLLTVLLCPSLCSGTILFSPFY</sequence>
<keyword evidence="1" id="KW-0812">Transmembrane</keyword>
<accession>A0A426XWL4</accession>
<feature type="transmembrane region" description="Helical" evidence="1">
    <location>
        <begin position="82"/>
        <end position="102"/>
    </location>
</feature>
<dbReference type="Proteomes" id="UP000287651">
    <property type="component" value="Unassembled WGS sequence"/>
</dbReference>
<keyword evidence="1" id="KW-1133">Transmembrane helix</keyword>
<dbReference type="EMBL" id="AMZH03016836">
    <property type="protein sequence ID" value="RRT43899.1"/>
    <property type="molecule type" value="Genomic_DNA"/>
</dbReference>
<name>A0A426XWL4_ENSVE</name>
<feature type="non-terminal residue" evidence="2">
    <location>
        <position position="1"/>
    </location>
</feature>
<organism evidence="2 3">
    <name type="scientific">Ensete ventricosum</name>
    <name type="common">Abyssinian banana</name>
    <name type="synonym">Musa ensete</name>
    <dbReference type="NCBI Taxonomy" id="4639"/>
    <lineage>
        <taxon>Eukaryota</taxon>
        <taxon>Viridiplantae</taxon>
        <taxon>Streptophyta</taxon>
        <taxon>Embryophyta</taxon>
        <taxon>Tracheophyta</taxon>
        <taxon>Spermatophyta</taxon>
        <taxon>Magnoliopsida</taxon>
        <taxon>Liliopsida</taxon>
        <taxon>Zingiberales</taxon>
        <taxon>Musaceae</taxon>
        <taxon>Ensete</taxon>
    </lineage>
</organism>
<gene>
    <name evidence="2" type="ORF">B296_00047326</name>
</gene>
<comment type="caution">
    <text evidence="2">The sequence shown here is derived from an EMBL/GenBank/DDBJ whole genome shotgun (WGS) entry which is preliminary data.</text>
</comment>
<proteinExistence type="predicted"/>
<protein>
    <submittedName>
        <fullName evidence="2">Uncharacterized protein</fullName>
    </submittedName>
</protein>
<evidence type="ECO:0000256" key="1">
    <source>
        <dbReference type="SAM" id="Phobius"/>
    </source>
</evidence>
<dbReference type="AlphaFoldDB" id="A0A426XWL4"/>
<reference evidence="2 3" key="1">
    <citation type="journal article" date="2014" name="Agronomy (Basel)">
        <title>A Draft Genome Sequence for Ensete ventricosum, the Drought-Tolerant Tree Against Hunger.</title>
        <authorList>
            <person name="Harrison J."/>
            <person name="Moore K.A."/>
            <person name="Paszkiewicz K."/>
            <person name="Jones T."/>
            <person name="Grant M."/>
            <person name="Ambacheew D."/>
            <person name="Muzemil S."/>
            <person name="Studholme D.J."/>
        </authorList>
    </citation>
    <scope>NUCLEOTIDE SEQUENCE [LARGE SCALE GENOMIC DNA]</scope>
</reference>
<keyword evidence="1" id="KW-0472">Membrane</keyword>
<evidence type="ECO:0000313" key="3">
    <source>
        <dbReference type="Proteomes" id="UP000287651"/>
    </source>
</evidence>
<evidence type="ECO:0000313" key="2">
    <source>
        <dbReference type="EMBL" id="RRT43899.1"/>
    </source>
</evidence>